<evidence type="ECO:0000256" key="5">
    <source>
        <dbReference type="ARBA" id="ARBA00022694"/>
    </source>
</evidence>
<evidence type="ECO:0000256" key="10">
    <source>
        <dbReference type="PIRNR" id="PIRNR006621"/>
    </source>
</evidence>
<dbReference type="GO" id="GO:0050660">
    <property type="term" value="F:flavin adenine dinucleotide binding"/>
    <property type="evidence" value="ECO:0007669"/>
    <property type="project" value="InterPro"/>
</dbReference>
<feature type="binding site" evidence="9 12">
    <location>
        <position position="64"/>
    </location>
    <ligand>
        <name>FMN</name>
        <dbReference type="ChEBI" id="CHEBI:58210"/>
    </ligand>
</feature>
<dbReference type="PROSITE" id="PS01136">
    <property type="entry name" value="UPF0034"/>
    <property type="match status" value="1"/>
</dbReference>
<dbReference type="Gene3D" id="1.20.120.1460">
    <property type="match status" value="1"/>
</dbReference>
<reference evidence="14 15" key="1">
    <citation type="submission" date="2020-05" db="EMBL/GenBank/DDBJ databases">
        <title>Parvularcula mediterraneae sp. nov., isolated from polypropylene straw from shallow seawater of the seashore of Laganas in Zakynthos island, Greece.</title>
        <authorList>
            <person name="Szabo I."/>
            <person name="Al-Omari J."/>
            <person name="Rado J."/>
            <person name="Szerdahelyi G.S."/>
        </authorList>
    </citation>
    <scope>NUCLEOTIDE SEQUENCE [LARGE SCALE GENOMIC DNA]</scope>
    <source>
        <strain evidence="14 15">ZS-1/3</strain>
    </source>
</reference>
<comment type="catalytic activity">
    <reaction evidence="9">
        <text>5,6-dihydrouridine(20) in tRNA + NADP(+) = uridine(20) in tRNA + NADPH + H(+)</text>
        <dbReference type="Rhea" id="RHEA:53336"/>
        <dbReference type="Rhea" id="RHEA-COMP:13533"/>
        <dbReference type="Rhea" id="RHEA-COMP:13534"/>
        <dbReference type="ChEBI" id="CHEBI:15378"/>
        <dbReference type="ChEBI" id="CHEBI:57783"/>
        <dbReference type="ChEBI" id="CHEBI:58349"/>
        <dbReference type="ChEBI" id="CHEBI:65315"/>
        <dbReference type="ChEBI" id="CHEBI:74443"/>
        <dbReference type="EC" id="1.3.1.91"/>
    </reaction>
</comment>
<organism evidence="14 15">
    <name type="scientific">Parvularcula mediterranea</name>
    <dbReference type="NCBI Taxonomy" id="2732508"/>
    <lineage>
        <taxon>Bacteria</taxon>
        <taxon>Pseudomonadati</taxon>
        <taxon>Pseudomonadota</taxon>
        <taxon>Alphaproteobacteria</taxon>
        <taxon>Parvularculales</taxon>
        <taxon>Parvularculaceae</taxon>
        <taxon>Parvularcula</taxon>
    </lineage>
</organism>
<evidence type="ECO:0000256" key="11">
    <source>
        <dbReference type="PIRSR" id="PIRSR006621-1"/>
    </source>
</evidence>
<dbReference type="CDD" id="cd02801">
    <property type="entry name" value="DUS_like_FMN"/>
    <property type="match status" value="1"/>
</dbReference>
<dbReference type="GO" id="GO:0010181">
    <property type="term" value="F:FMN binding"/>
    <property type="evidence" value="ECO:0007669"/>
    <property type="project" value="UniProtKB-UniRule"/>
</dbReference>
<comment type="caution">
    <text evidence="9">Lacks conserved residue(s) required for the propagation of feature annotation.</text>
</comment>
<comment type="caution">
    <text evidence="14">The sequence shown here is derived from an EMBL/GenBank/DDBJ whole genome shotgun (WGS) entry which is preliminary data.</text>
</comment>
<dbReference type="SUPFAM" id="SSF51395">
    <property type="entry name" value="FMN-linked oxidoreductases"/>
    <property type="match status" value="1"/>
</dbReference>
<keyword evidence="2 9" id="KW-0820">tRNA-binding</keyword>
<comment type="cofactor">
    <cofactor evidence="1 9 10 12">
        <name>FMN</name>
        <dbReference type="ChEBI" id="CHEBI:58210"/>
    </cofactor>
</comment>
<keyword evidence="7 9" id="KW-0694">RNA-binding</keyword>
<dbReference type="HAMAP" id="MF_02041">
    <property type="entry name" value="DusA_subfam"/>
    <property type="match status" value="1"/>
</dbReference>
<dbReference type="InterPro" id="IPR001269">
    <property type="entry name" value="DUS_fam"/>
</dbReference>
<comment type="similarity">
    <text evidence="10">Belongs to the dus family.</text>
</comment>
<accession>A0A7Y3W4G7</accession>
<comment type="function">
    <text evidence="9">Catalyzes the synthesis of 5,6-dihydrouridine (D), a modified base found in the D-loop of most tRNAs, via the reduction of the C5-C6 double bond in target uridines. Specifically modifies U20 and U20a in tRNAs.</text>
</comment>
<dbReference type="EMBL" id="JABFCX010000002">
    <property type="protein sequence ID" value="NNU15443.1"/>
    <property type="molecule type" value="Genomic_DNA"/>
</dbReference>
<evidence type="ECO:0000259" key="13">
    <source>
        <dbReference type="Pfam" id="PF01207"/>
    </source>
</evidence>
<dbReference type="PANTHER" id="PTHR42907">
    <property type="entry name" value="FMN-LINKED OXIDOREDUCTASES SUPERFAMILY PROTEIN"/>
    <property type="match status" value="1"/>
</dbReference>
<dbReference type="EC" id="1.3.1.91" evidence="9"/>
<dbReference type="NCBIfam" id="NF008774">
    <property type="entry name" value="PRK11815.1"/>
    <property type="match status" value="1"/>
</dbReference>
<keyword evidence="8 9" id="KW-0560">Oxidoreductase</keyword>
<evidence type="ECO:0000256" key="6">
    <source>
        <dbReference type="ARBA" id="ARBA00022857"/>
    </source>
</evidence>
<comment type="catalytic activity">
    <reaction evidence="9">
        <text>5,6-dihydrouridine(20) in tRNA + NAD(+) = uridine(20) in tRNA + NADH + H(+)</text>
        <dbReference type="Rhea" id="RHEA:53340"/>
        <dbReference type="Rhea" id="RHEA-COMP:13533"/>
        <dbReference type="Rhea" id="RHEA-COMP:13534"/>
        <dbReference type="ChEBI" id="CHEBI:15378"/>
        <dbReference type="ChEBI" id="CHEBI:57540"/>
        <dbReference type="ChEBI" id="CHEBI:57945"/>
        <dbReference type="ChEBI" id="CHEBI:65315"/>
        <dbReference type="ChEBI" id="CHEBI:74443"/>
        <dbReference type="EC" id="1.3.1.91"/>
    </reaction>
</comment>
<name>A0A7Y3W4G7_9PROT</name>
<feature type="site" description="Interacts with tRNA" evidence="9">
    <location>
        <position position="180"/>
    </location>
</feature>
<comment type="catalytic activity">
    <reaction evidence="9">
        <text>5,6-dihydrouridine(20a) in tRNA + NAD(+) = uridine(20a) in tRNA + NADH + H(+)</text>
        <dbReference type="Rhea" id="RHEA:53348"/>
        <dbReference type="Rhea" id="RHEA-COMP:13535"/>
        <dbReference type="Rhea" id="RHEA-COMP:13536"/>
        <dbReference type="ChEBI" id="CHEBI:15378"/>
        <dbReference type="ChEBI" id="CHEBI:57540"/>
        <dbReference type="ChEBI" id="CHEBI:57945"/>
        <dbReference type="ChEBI" id="CHEBI:65315"/>
        <dbReference type="ChEBI" id="CHEBI:74443"/>
    </reaction>
</comment>
<dbReference type="PIRSF" id="PIRSF006621">
    <property type="entry name" value="Dus"/>
    <property type="match status" value="1"/>
</dbReference>
<dbReference type="InterPro" id="IPR018517">
    <property type="entry name" value="tRNA_hU_synthase_CS"/>
</dbReference>
<feature type="active site" description="Proton donor" evidence="9 11">
    <location>
        <position position="94"/>
    </location>
</feature>
<dbReference type="InterPro" id="IPR013785">
    <property type="entry name" value="Aldolase_TIM"/>
</dbReference>
<keyword evidence="5 9" id="KW-0819">tRNA processing</keyword>
<sequence length="328" mass="36365">MTLPPHTFSVAPMIDWTDRYCRFFHRQMTRRALLFTEMVTAEAILNGDRDRLLSYDHEGPTALQLGGSDPAKMGEAARIGAGYGYQEINMNVGCPSDRVQSGRFGACLMAEPKLVRDVLAAMRDAQPLPVTAKCRIGIDDQDPEGILPRFLEHVAEAGVTTVTVHARKAWLQGLSPKENRTIPPLDYGIVERMKARFPELTLILNGGIASPTEGLAHLEKLDGVMLGRAAYERPSELRDVDRLYFADDRPVPDVLEVVETVVSKAEEDGTRLWRYARHMLGLFAGKKGARAWRRRISTEARDAEPSLLLRIIEEEGLAQAAGTAMAAE</sequence>
<keyword evidence="6 9" id="KW-0521">NADP</keyword>
<dbReference type="InterPro" id="IPR004653">
    <property type="entry name" value="DusA"/>
</dbReference>
<dbReference type="InterPro" id="IPR035587">
    <property type="entry name" value="DUS-like_FMN-bd"/>
</dbReference>
<evidence type="ECO:0000256" key="2">
    <source>
        <dbReference type="ARBA" id="ARBA00022555"/>
    </source>
</evidence>
<feature type="binding site" evidence="9 12">
    <location>
        <position position="165"/>
    </location>
    <ligand>
        <name>FMN</name>
        <dbReference type="ChEBI" id="CHEBI:58210"/>
    </ligand>
</feature>
<dbReference type="Pfam" id="PF01207">
    <property type="entry name" value="Dus"/>
    <property type="match status" value="1"/>
</dbReference>
<dbReference type="RefSeq" id="WP_173196918.1">
    <property type="nucleotide sequence ID" value="NZ_JABFCX010000002.1"/>
</dbReference>
<feature type="domain" description="DUS-like FMN-binding" evidence="13">
    <location>
        <begin position="10"/>
        <end position="305"/>
    </location>
</feature>
<comment type="catalytic activity">
    <reaction evidence="9">
        <text>5,6-dihydrouridine(20a) in tRNA + NADP(+) = uridine(20a) in tRNA + NADPH + H(+)</text>
        <dbReference type="Rhea" id="RHEA:53344"/>
        <dbReference type="Rhea" id="RHEA-COMP:13535"/>
        <dbReference type="Rhea" id="RHEA-COMP:13536"/>
        <dbReference type="ChEBI" id="CHEBI:15378"/>
        <dbReference type="ChEBI" id="CHEBI:57783"/>
        <dbReference type="ChEBI" id="CHEBI:58349"/>
        <dbReference type="ChEBI" id="CHEBI:65315"/>
        <dbReference type="ChEBI" id="CHEBI:74443"/>
    </reaction>
</comment>
<dbReference type="AlphaFoldDB" id="A0A7Y3W4G7"/>
<dbReference type="GO" id="GO:0000049">
    <property type="term" value="F:tRNA binding"/>
    <property type="evidence" value="ECO:0007669"/>
    <property type="project" value="UniProtKB-UniRule"/>
</dbReference>
<dbReference type="Gene3D" id="3.20.20.70">
    <property type="entry name" value="Aldolase class I"/>
    <property type="match status" value="1"/>
</dbReference>
<feature type="binding site" evidence="9 12">
    <location>
        <begin position="227"/>
        <end position="228"/>
    </location>
    <ligand>
        <name>FMN</name>
        <dbReference type="ChEBI" id="CHEBI:58210"/>
    </ligand>
</feature>
<keyword evidence="4 9" id="KW-0288">FMN</keyword>
<keyword evidence="3 9" id="KW-0285">Flavoprotein</keyword>
<evidence type="ECO:0000256" key="7">
    <source>
        <dbReference type="ARBA" id="ARBA00022884"/>
    </source>
</evidence>
<dbReference type="Proteomes" id="UP000536835">
    <property type="component" value="Unassembled WGS sequence"/>
</dbReference>
<feature type="site" description="Interacts with tRNA; defines subfamily-specific binding signature" evidence="9">
    <location>
        <position position="293"/>
    </location>
</feature>
<evidence type="ECO:0000256" key="4">
    <source>
        <dbReference type="ARBA" id="ARBA00022643"/>
    </source>
</evidence>
<evidence type="ECO:0000256" key="1">
    <source>
        <dbReference type="ARBA" id="ARBA00001917"/>
    </source>
</evidence>
<feature type="binding site" evidence="9 12">
    <location>
        <begin position="205"/>
        <end position="207"/>
    </location>
    <ligand>
        <name>FMN</name>
        <dbReference type="ChEBI" id="CHEBI:58210"/>
    </ligand>
</feature>
<keyword evidence="15" id="KW-1185">Reference proteome</keyword>
<evidence type="ECO:0000256" key="8">
    <source>
        <dbReference type="ARBA" id="ARBA00023002"/>
    </source>
</evidence>
<protein>
    <recommendedName>
        <fullName evidence="9">tRNA-dihydrouridine(20/20a) synthase</fullName>
        <ecNumber evidence="9">1.3.1.91</ecNumber>
    </recommendedName>
    <alternativeName>
        <fullName evidence="9">U20-specific dihydrouridine synthase</fullName>
        <shortName evidence="9">U20-specific Dus</shortName>
    </alternativeName>
    <alternativeName>
        <fullName evidence="9">tRNA-dihydrouridine synthase A</fullName>
    </alternativeName>
</protein>
<evidence type="ECO:0000256" key="9">
    <source>
        <dbReference type="HAMAP-Rule" id="MF_02041"/>
    </source>
</evidence>
<feature type="binding site" evidence="9 12">
    <location>
        <position position="133"/>
    </location>
    <ligand>
        <name>FMN</name>
        <dbReference type="ChEBI" id="CHEBI:58210"/>
    </ligand>
</feature>
<dbReference type="GO" id="GO:0102264">
    <property type="term" value="F:tRNA-dihydrouridine20 synthase activity"/>
    <property type="evidence" value="ECO:0007669"/>
    <property type="project" value="UniProtKB-EC"/>
</dbReference>
<gene>
    <name evidence="9 14" type="primary">dusA</name>
    <name evidence="14" type="ORF">HK107_03765</name>
</gene>
<proteinExistence type="inferred from homology"/>
<feature type="site" description="Interacts with tRNA; defines subfamily-specific binding signature" evidence="9">
    <location>
        <position position="177"/>
    </location>
</feature>
<keyword evidence="12" id="KW-0547">Nucleotide-binding</keyword>
<feature type="site" description="Interacts with tRNA" evidence="9">
    <location>
        <position position="91"/>
    </location>
</feature>
<evidence type="ECO:0000256" key="3">
    <source>
        <dbReference type="ARBA" id="ARBA00022630"/>
    </source>
</evidence>
<feature type="site" description="Interacts with tRNA; defines subfamily-specific binding signature" evidence="9">
    <location>
        <position position="290"/>
    </location>
</feature>
<evidence type="ECO:0000313" key="15">
    <source>
        <dbReference type="Proteomes" id="UP000536835"/>
    </source>
</evidence>
<evidence type="ECO:0000256" key="12">
    <source>
        <dbReference type="PIRSR" id="PIRSR006621-2"/>
    </source>
</evidence>
<comment type="similarity">
    <text evidence="9">Belongs to the Dus family. DusA subfamily.</text>
</comment>
<evidence type="ECO:0000313" key="14">
    <source>
        <dbReference type="EMBL" id="NNU15443.1"/>
    </source>
</evidence>
<dbReference type="PANTHER" id="PTHR42907:SF1">
    <property type="entry name" value="FMN-LINKED OXIDOREDUCTASES SUPERFAMILY PROTEIN"/>
    <property type="match status" value="1"/>
</dbReference>